<dbReference type="EnsemblPlants" id="Kaladp0039s0529.1.v1.1">
    <property type="protein sequence ID" value="Kaladp0039s0529.1.v1.1"/>
    <property type="gene ID" value="Kaladp0039s0529.v1.1"/>
</dbReference>
<feature type="compositionally biased region" description="Acidic residues" evidence="1">
    <location>
        <begin position="94"/>
        <end position="108"/>
    </location>
</feature>
<proteinExistence type="predicted"/>
<dbReference type="AlphaFoldDB" id="A0A7N0TLN5"/>
<dbReference type="OMA" id="VKKNCCL"/>
<evidence type="ECO:0000256" key="1">
    <source>
        <dbReference type="SAM" id="MobiDB-lite"/>
    </source>
</evidence>
<feature type="region of interest" description="Disordered" evidence="1">
    <location>
        <begin position="66"/>
        <end position="156"/>
    </location>
</feature>
<feature type="compositionally biased region" description="Low complexity" evidence="1">
    <location>
        <begin position="130"/>
        <end position="156"/>
    </location>
</feature>
<evidence type="ECO:0000313" key="2">
    <source>
        <dbReference type="EnsemblPlants" id="Kaladp0039s0529.1.v1.1"/>
    </source>
</evidence>
<sequence>MSRLFLTILQVEVERIDVGEPAISGRFNRSLTILQEQMLLRLLVKKNCCLRKKWEDQDTLMEDLFGSDDTAAEKENAPIHKPDLPTESNVPDQYDSDDEIAAVDDDDETSRGLSAAEALRAQVLGEAKAKSATSSSSSSAASSSSSGSDSDSGSGR</sequence>
<feature type="compositionally biased region" description="Basic and acidic residues" evidence="1">
    <location>
        <begin position="71"/>
        <end position="84"/>
    </location>
</feature>
<evidence type="ECO:0000313" key="3">
    <source>
        <dbReference type="Proteomes" id="UP000594263"/>
    </source>
</evidence>
<keyword evidence="3" id="KW-1185">Reference proteome</keyword>
<dbReference type="Gramene" id="Kaladp0039s0529.1.v1.1">
    <property type="protein sequence ID" value="Kaladp0039s0529.1.v1.1"/>
    <property type="gene ID" value="Kaladp0039s0529.v1.1"/>
</dbReference>
<name>A0A7N0TLN5_KALFE</name>
<protein>
    <submittedName>
        <fullName evidence="2">Uncharacterized protein</fullName>
    </submittedName>
</protein>
<reference evidence="2" key="1">
    <citation type="submission" date="2021-01" db="UniProtKB">
        <authorList>
            <consortium name="EnsemblPlants"/>
        </authorList>
    </citation>
    <scope>IDENTIFICATION</scope>
</reference>
<organism evidence="2 3">
    <name type="scientific">Kalanchoe fedtschenkoi</name>
    <name type="common">Lavender scallops</name>
    <name type="synonym">South American air plant</name>
    <dbReference type="NCBI Taxonomy" id="63787"/>
    <lineage>
        <taxon>Eukaryota</taxon>
        <taxon>Viridiplantae</taxon>
        <taxon>Streptophyta</taxon>
        <taxon>Embryophyta</taxon>
        <taxon>Tracheophyta</taxon>
        <taxon>Spermatophyta</taxon>
        <taxon>Magnoliopsida</taxon>
        <taxon>eudicotyledons</taxon>
        <taxon>Gunneridae</taxon>
        <taxon>Pentapetalae</taxon>
        <taxon>Saxifragales</taxon>
        <taxon>Crassulaceae</taxon>
        <taxon>Kalanchoe</taxon>
    </lineage>
</organism>
<accession>A0A7N0TLN5</accession>
<dbReference type="Proteomes" id="UP000594263">
    <property type="component" value="Unplaced"/>
</dbReference>